<keyword evidence="2" id="KW-0812">Transmembrane</keyword>
<name>A0ABN7YGZ8_9BURK</name>
<feature type="transmembrane region" description="Helical" evidence="2">
    <location>
        <begin position="66"/>
        <end position="94"/>
    </location>
</feature>
<evidence type="ECO:0000256" key="2">
    <source>
        <dbReference type="SAM" id="Phobius"/>
    </source>
</evidence>
<evidence type="ECO:0000313" key="3">
    <source>
        <dbReference type="EMBL" id="CAG9172697.1"/>
    </source>
</evidence>
<reference evidence="3 4" key="1">
    <citation type="submission" date="2021-08" db="EMBL/GenBank/DDBJ databases">
        <authorList>
            <person name="Peeters C."/>
        </authorList>
    </citation>
    <scope>NUCLEOTIDE SEQUENCE [LARGE SCALE GENOMIC DNA]</scope>
    <source>
        <strain evidence="3 4">LMG 23994</strain>
    </source>
</reference>
<dbReference type="EMBL" id="CAJZAF010000011">
    <property type="protein sequence ID" value="CAG9172697.1"/>
    <property type="molecule type" value="Genomic_DNA"/>
</dbReference>
<evidence type="ECO:0000256" key="1">
    <source>
        <dbReference type="SAM" id="MobiDB-lite"/>
    </source>
</evidence>
<sequence>MWLRHWPVKRCTVDADTRGEKPRTSSRGSSARLPAHARHTRKLSRLVFPSFLDILAKRADRATYPFVVGGLAFFATLIMCVPVVPLLTAAVLLSARRWKSIALCAAVGSGAAALVLYVVFHHLGWARLLGYLPELTRSARWSQIAGFTEDYGLLALTAIAASPLPQTEPPRV</sequence>
<feature type="transmembrane region" description="Helical" evidence="2">
    <location>
        <begin position="100"/>
        <end position="120"/>
    </location>
</feature>
<keyword evidence="2" id="KW-1133">Transmembrane helix</keyword>
<comment type="caution">
    <text evidence="3">The sequence shown here is derived from an EMBL/GenBank/DDBJ whole genome shotgun (WGS) entry which is preliminary data.</text>
</comment>
<evidence type="ECO:0008006" key="5">
    <source>
        <dbReference type="Google" id="ProtNLM"/>
    </source>
</evidence>
<protein>
    <recommendedName>
        <fullName evidence="5">Transmembrane protein</fullName>
    </recommendedName>
</protein>
<keyword evidence="4" id="KW-1185">Reference proteome</keyword>
<proteinExistence type="predicted"/>
<gene>
    <name evidence="3" type="ORF">LMG23994_02470</name>
</gene>
<organism evidence="3 4">
    <name type="scientific">Cupriavidus pinatubonensis</name>
    <dbReference type="NCBI Taxonomy" id="248026"/>
    <lineage>
        <taxon>Bacteria</taxon>
        <taxon>Pseudomonadati</taxon>
        <taxon>Pseudomonadota</taxon>
        <taxon>Betaproteobacteria</taxon>
        <taxon>Burkholderiales</taxon>
        <taxon>Burkholderiaceae</taxon>
        <taxon>Cupriavidus</taxon>
    </lineage>
</organism>
<keyword evidence="2" id="KW-0472">Membrane</keyword>
<dbReference type="Proteomes" id="UP000701702">
    <property type="component" value="Unassembled WGS sequence"/>
</dbReference>
<feature type="region of interest" description="Disordered" evidence="1">
    <location>
        <begin position="14"/>
        <end position="37"/>
    </location>
</feature>
<evidence type="ECO:0000313" key="4">
    <source>
        <dbReference type="Proteomes" id="UP000701702"/>
    </source>
</evidence>
<accession>A0ABN7YGZ8</accession>
<feature type="compositionally biased region" description="Basic and acidic residues" evidence="1">
    <location>
        <begin position="14"/>
        <end position="23"/>
    </location>
</feature>